<dbReference type="Proteomes" id="UP001254759">
    <property type="component" value="Unassembled WGS sequence"/>
</dbReference>
<protein>
    <submittedName>
        <fullName evidence="2">Membrane protein</fullName>
    </submittedName>
</protein>
<dbReference type="Pfam" id="PF09842">
    <property type="entry name" value="DUF2069"/>
    <property type="match status" value="1"/>
</dbReference>
<comment type="caution">
    <text evidence="2">The sequence shown here is derived from an EMBL/GenBank/DDBJ whole genome shotgun (WGS) entry which is preliminary data.</text>
</comment>
<organism evidence="2 3">
    <name type="scientific">Pseudoxanthomonas sacheonensis</name>
    <dbReference type="NCBI Taxonomy" id="443615"/>
    <lineage>
        <taxon>Bacteria</taxon>
        <taxon>Pseudomonadati</taxon>
        <taxon>Pseudomonadota</taxon>
        <taxon>Gammaproteobacteria</taxon>
        <taxon>Lysobacterales</taxon>
        <taxon>Lysobacteraceae</taxon>
        <taxon>Pseudoxanthomonas</taxon>
    </lineage>
</organism>
<dbReference type="InterPro" id="IPR018643">
    <property type="entry name" value="DUF2069_membrane"/>
</dbReference>
<accession>A0ABU1RVZ5</accession>
<feature type="transmembrane region" description="Helical" evidence="1">
    <location>
        <begin position="81"/>
        <end position="100"/>
    </location>
</feature>
<evidence type="ECO:0000256" key="1">
    <source>
        <dbReference type="SAM" id="Phobius"/>
    </source>
</evidence>
<dbReference type="EMBL" id="JAVDTT010000005">
    <property type="protein sequence ID" value="MDR6842951.1"/>
    <property type="molecule type" value="Genomic_DNA"/>
</dbReference>
<reference evidence="2 3" key="1">
    <citation type="submission" date="2023-07" db="EMBL/GenBank/DDBJ databases">
        <title>Sorghum-associated microbial communities from plants grown in Nebraska, USA.</title>
        <authorList>
            <person name="Schachtman D."/>
        </authorList>
    </citation>
    <scope>NUCLEOTIDE SEQUENCE [LARGE SCALE GENOMIC DNA]</scope>
    <source>
        <strain evidence="2 3">BE107</strain>
    </source>
</reference>
<keyword evidence="1" id="KW-0472">Membrane</keyword>
<proteinExistence type="predicted"/>
<name>A0ABU1RVZ5_9GAMM</name>
<keyword evidence="1" id="KW-1133">Transmembrane helix</keyword>
<keyword evidence="1" id="KW-0812">Transmembrane</keyword>
<evidence type="ECO:0000313" key="2">
    <source>
        <dbReference type="EMBL" id="MDR6842951.1"/>
    </source>
</evidence>
<feature type="transmembrane region" description="Helical" evidence="1">
    <location>
        <begin position="55"/>
        <end position="75"/>
    </location>
</feature>
<evidence type="ECO:0000313" key="3">
    <source>
        <dbReference type="Proteomes" id="UP001254759"/>
    </source>
</evidence>
<gene>
    <name evidence="2" type="ORF">J2W94_003258</name>
</gene>
<dbReference type="RefSeq" id="WP_310095694.1">
    <property type="nucleotide sequence ID" value="NZ_JAVDTT010000005.1"/>
</dbReference>
<keyword evidence="3" id="KW-1185">Reference proteome</keyword>
<sequence>MKASRVVLALSLFALSVLFSLWFHDSKLRVAAMIFFTLPPLLLLVGVLRGNAKAVFWAGVLGLFWFSHGVMEAYTLPAERAYALTEVVLAIMIIMAGNWPGVSARFGKKKTAGDT</sequence>
<feature type="transmembrane region" description="Helical" evidence="1">
    <location>
        <begin position="30"/>
        <end position="48"/>
    </location>
</feature>